<reference evidence="2 3" key="1">
    <citation type="submission" date="2014-06" db="EMBL/GenBank/DDBJ databases">
        <title>Draft genome sequence of Paenibacillus sp. MSt1.</title>
        <authorList>
            <person name="Aw Y.K."/>
            <person name="Ong K.S."/>
            <person name="Gan H.M."/>
            <person name="Lee S.M."/>
        </authorList>
    </citation>
    <scope>NUCLEOTIDE SEQUENCE [LARGE SCALE GENOMIC DNA]</scope>
    <source>
        <strain evidence="2 3">MSt1</strain>
    </source>
</reference>
<dbReference type="OrthoDB" id="2921463at2"/>
<organism evidence="2 3">
    <name type="scientific">Paenibacillus tyrfis</name>
    <dbReference type="NCBI Taxonomy" id="1501230"/>
    <lineage>
        <taxon>Bacteria</taxon>
        <taxon>Bacillati</taxon>
        <taxon>Bacillota</taxon>
        <taxon>Bacilli</taxon>
        <taxon>Bacillales</taxon>
        <taxon>Paenibacillaceae</taxon>
        <taxon>Paenibacillus</taxon>
    </lineage>
</organism>
<keyword evidence="3" id="KW-1185">Reference proteome</keyword>
<proteinExistence type="predicted"/>
<name>A0A081NWQ1_9BACL</name>
<evidence type="ECO:0000313" key="3">
    <source>
        <dbReference type="Proteomes" id="UP000028123"/>
    </source>
</evidence>
<dbReference type="InterPro" id="IPR057087">
    <property type="entry name" value="Gp12-like"/>
</dbReference>
<evidence type="ECO:0000259" key="1">
    <source>
        <dbReference type="Pfam" id="PF23961"/>
    </source>
</evidence>
<dbReference type="AlphaFoldDB" id="A0A081NWQ1"/>
<accession>A0A081NWQ1</accession>
<feature type="domain" description="Phage neck terminator protein gp12-like" evidence="1">
    <location>
        <begin position="9"/>
        <end position="159"/>
    </location>
</feature>
<evidence type="ECO:0000313" key="2">
    <source>
        <dbReference type="EMBL" id="KEQ22874.1"/>
    </source>
</evidence>
<protein>
    <recommendedName>
        <fullName evidence="1">Phage neck terminator protein gp12-like domain-containing protein</fullName>
    </recommendedName>
</protein>
<sequence length="165" mass="18189">MIPFKAIRSALVRGMAGFVGCKVIEMNVAGDMPEYPFITYEFPDIGGSGGLPVVVIEGDKKKTMETVNISVSFLSYASSKFESVENALKARDWFLADGVTLLMDTVNVAIIEVGEVQNRDVKVGLEWERRNGFDVELRTLNTIKTPKGTDTAEFIETAIVKEMNT</sequence>
<dbReference type="NCBIfam" id="NF047498">
    <property type="entry name" value="LIC_12616_fam"/>
    <property type="match status" value="1"/>
</dbReference>
<dbReference type="RefSeq" id="WP_036690208.1">
    <property type="nucleotide sequence ID" value="NZ_JNVM01000031.1"/>
</dbReference>
<dbReference type="Pfam" id="PF23961">
    <property type="entry name" value="Phage_tail_terminator_9"/>
    <property type="match status" value="1"/>
</dbReference>
<dbReference type="Proteomes" id="UP000028123">
    <property type="component" value="Unassembled WGS sequence"/>
</dbReference>
<dbReference type="EMBL" id="JNVM01000031">
    <property type="protein sequence ID" value="KEQ22874.1"/>
    <property type="molecule type" value="Genomic_DNA"/>
</dbReference>
<gene>
    <name evidence="2" type="ORF">ET33_21250</name>
</gene>
<dbReference type="eggNOG" id="ENOG5033G24">
    <property type="taxonomic scope" value="Bacteria"/>
</dbReference>
<comment type="caution">
    <text evidence="2">The sequence shown here is derived from an EMBL/GenBank/DDBJ whole genome shotgun (WGS) entry which is preliminary data.</text>
</comment>